<evidence type="ECO:0000313" key="1">
    <source>
        <dbReference type="EMBL" id="PYI21692.1"/>
    </source>
</evidence>
<gene>
    <name evidence="1" type="ORF">BO99DRAFT_60912</name>
</gene>
<name>A0A2V5HGQ9_ASPV1</name>
<dbReference type="AlphaFoldDB" id="A0A2V5HGQ9"/>
<evidence type="ECO:0000313" key="2">
    <source>
        <dbReference type="Proteomes" id="UP000249829"/>
    </source>
</evidence>
<organism evidence="1 2">
    <name type="scientific">Aspergillus violaceofuscus (strain CBS 115571)</name>
    <dbReference type="NCBI Taxonomy" id="1450538"/>
    <lineage>
        <taxon>Eukaryota</taxon>
        <taxon>Fungi</taxon>
        <taxon>Dikarya</taxon>
        <taxon>Ascomycota</taxon>
        <taxon>Pezizomycotina</taxon>
        <taxon>Eurotiomycetes</taxon>
        <taxon>Eurotiomycetidae</taxon>
        <taxon>Eurotiales</taxon>
        <taxon>Aspergillaceae</taxon>
        <taxon>Aspergillus</taxon>
    </lineage>
</organism>
<dbReference type="Proteomes" id="UP000249829">
    <property type="component" value="Unassembled WGS sequence"/>
</dbReference>
<dbReference type="EMBL" id="KZ825115">
    <property type="protein sequence ID" value="PYI21692.1"/>
    <property type="molecule type" value="Genomic_DNA"/>
</dbReference>
<protein>
    <submittedName>
        <fullName evidence="1">Uncharacterized protein</fullName>
    </submittedName>
</protein>
<keyword evidence="2" id="KW-1185">Reference proteome</keyword>
<accession>A0A2V5HGQ9</accession>
<proteinExistence type="predicted"/>
<reference evidence="1 2" key="1">
    <citation type="submission" date="2018-02" db="EMBL/GenBank/DDBJ databases">
        <title>The genomes of Aspergillus section Nigri reveals drivers in fungal speciation.</title>
        <authorList>
            <consortium name="DOE Joint Genome Institute"/>
            <person name="Vesth T.C."/>
            <person name="Nybo J."/>
            <person name="Theobald S."/>
            <person name="Brandl J."/>
            <person name="Frisvad J.C."/>
            <person name="Nielsen K.F."/>
            <person name="Lyhne E.K."/>
            <person name="Kogle M.E."/>
            <person name="Kuo A."/>
            <person name="Riley R."/>
            <person name="Clum A."/>
            <person name="Nolan M."/>
            <person name="Lipzen A."/>
            <person name="Salamov A."/>
            <person name="Henrissat B."/>
            <person name="Wiebenga A."/>
            <person name="De vries R.P."/>
            <person name="Grigoriev I.V."/>
            <person name="Mortensen U.H."/>
            <person name="Andersen M.R."/>
            <person name="Baker S.E."/>
        </authorList>
    </citation>
    <scope>NUCLEOTIDE SEQUENCE [LARGE SCALE GENOMIC DNA]</scope>
    <source>
        <strain evidence="1 2">CBS 115571</strain>
    </source>
</reference>
<sequence>MRYPRIVSIPLFHCPNQRASRRQVIQWTEACISATHCRWNCLSPLLISHLAQYTDKYRYSSKDTHGVVCDKLYFLHARVVTIQASQDQFSDAMPSFVVYHAFEVVFVERWTGSRMKSLCKRNWDVSPIWLISGIDL</sequence>